<name>A0A5B7I0T3_PORTR</name>
<reference evidence="1 2" key="1">
    <citation type="submission" date="2019-05" db="EMBL/GenBank/DDBJ databases">
        <title>Another draft genome of Portunus trituberculatus and its Hox gene families provides insights of decapod evolution.</title>
        <authorList>
            <person name="Jeong J.-H."/>
            <person name="Song I."/>
            <person name="Kim S."/>
            <person name="Choi T."/>
            <person name="Kim D."/>
            <person name="Ryu S."/>
            <person name="Kim W."/>
        </authorList>
    </citation>
    <scope>NUCLEOTIDE SEQUENCE [LARGE SCALE GENOMIC DNA]</scope>
    <source>
        <tissue evidence="1">Muscle</tissue>
    </source>
</reference>
<protein>
    <submittedName>
        <fullName evidence="1">Uncharacterized protein</fullName>
    </submittedName>
</protein>
<sequence>MGGLGMRCDTFAVSQPSFQASLVGTSQQCHAHLFFMTISCLAWLWFDVQQVADDVHVGRQPDF</sequence>
<dbReference type="EMBL" id="VSRR010038738">
    <property type="protein sequence ID" value="MPC74344.1"/>
    <property type="molecule type" value="Genomic_DNA"/>
</dbReference>
<dbReference type="AlphaFoldDB" id="A0A5B7I0T3"/>
<evidence type="ECO:0000313" key="1">
    <source>
        <dbReference type="EMBL" id="MPC74344.1"/>
    </source>
</evidence>
<keyword evidence="2" id="KW-1185">Reference proteome</keyword>
<organism evidence="1 2">
    <name type="scientific">Portunus trituberculatus</name>
    <name type="common">Swimming crab</name>
    <name type="synonym">Neptunus trituberculatus</name>
    <dbReference type="NCBI Taxonomy" id="210409"/>
    <lineage>
        <taxon>Eukaryota</taxon>
        <taxon>Metazoa</taxon>
        <taxon>Ecdysozoa</taxon>
        <taxon>Arthropoda</taxon>
        <taxon>Crustacea</taxon>
        <taxon>Multicrustacea</taxon>
        <taxon>Malacostraca</taxon>
        <taxon>Eumalacostraca</taxon>
        <taxon>Eucarida</taxon>
        <taxon>Decapoda</taxon>
        <taxon>Pleocyemata</taxon>
        <taxon>Brachyura</taxon>
        <taxon>Eubrachyura</taxon>
        <taxon>Portunoidea</taxon>
        <taxon>Portunidae</taxon>
        <taxon>Portuninae</taxon>
        <taxon>Portunus</taxon>
    </lineage>
</organism>
<accession>A0A5B7I0T3</accession>
<gene>
    <name evidence="1" type="ORF">E2C01_068702</name>
</gene>
<dbReference type="Proteomes" id="UP000324222">
    <property type="component" value="Unassembled WGS sequence"/>
</dbReference>
<evidence type="ECO:0000313" key="2">
    <source>
        <dbReference type="Proteomes" id="UP000324222"/>
    </source>
</evidence>
<proteinExistence type="predicted"/>
<comment type="caution">
    <text evidence="1">The sequence shown here is derived from an EMBL/GenBank/DDBJ whole genome shotgun (WGS) entry which is preliminary data.</text>
</comment>